<dbReference type="InterPro" id="IPR006569">
    <property type="entry name" value="CID_dom"/>
</dbReference>
<dbReference type="PANTHER" id="PTHR28291">
    <property type="entry name" value="CTD KINASE SUBUNIT GAMMA"/>
    <property type="match status" value="1"/>
</dbReference>
<dbReference type="AlphaFoldDB" id="A0A3N4KSV5"/>
<dbReference type="STRING" id="1392247.A0A3N4KSV5"/>
<dbReference type="PROSITE" id="PS51391">
    <property type="entry name" value="CID"/>
    <property type="match status" value="1"/>
</dbReference>
<dbReference type="InterPro" id="IPR024637">
    <property type="entry name" value="Ctk3_C"/>
</dbReference>
<dbReference type="GO" id="GO:0070692">
    <property type="term" value="C:CTDK-1 complex"/>
    <property type="evidence" value="ECO:0007669"/>
    <property type="project" value="InterPro"/>
</dbReference>
<accession>A0A3N4KSV5</accession>
<organism evidence="3 4">
    <name type="scientific">Morchella conica CCBAS932</name>
    <dbReference type="NCBI Taxonomy" id="1392247"/>
    <lineage>
        <taxon>Eukaryota</taxon>
        <taxon>Fungi</taxon>
        <taxon>Dikarya</taxon>
        <taxon>Ascomycota</taxon>
        <taxon>Pezizomycotina</taxon>
        <taxon>Pezizomycetes</taxon>
        <taxon>Pezizales</taxon>
        <taxon>Morchellaceae</taxon>
        <taxon>Morchella</taxon>
    </lineage>
</organism>
<dbReference type="Gene3D" id="1.25.40.90">
    <property type="match status" value="1"/>
</dbReference>
<feature type="compositionally biased region" description="Acidic residues" evidence="1">
    <location>
        <begin position="157"/>
        <end position="166"/>
    </location>
</feature>
<dbReference type="EMBL" id="ML119122">
    <property type="protein sequence ID" value="RPB13577.1"/>
    <property type="molecule type" value="Genomic_DNA"/>
</dbReference>
<evidence type="ECO:0000313" key="4">
    <source>
        <dbReference type="Proteomes" id="UP000277580"/>
    </source>
</evidence>
<dbReference type="PANTHER" id="PTHR28291:SF1">
    <property type="entry name" value="CTD KINASE SUBUNIT GAMMA"/>
    <property type="match status" value="1"/>
</dbReference>
<dbReference type="GO" id="GO:0032786">
    <property type="term" value="P:positive regulation of DNA-templated transcription, elongation"/>
    <property type="evidence" value="ECO:0007669"/>
    <property type="project" value="InterPro"/>
</dbReference>
<dbReference type="InParanoid" id="A0A3N4KSV5"/>
<protein>
    <recommendedName>
        <fullName evidence="2">CID domain-containing protein</fullName>
    </recommendedName>
</protein>
<dbReference type="InterPro" id="IPR008942">
    <property type="entry name" value="ENTH_VHS"/>
</dbReference>
<sequence>MASTDDPFNCRLQFTRLLSRLNASAGASKQCAQFALKNKELDEDLFSVILEQLQSEECTMNTRVNMLYFIEVLCDMSMKTEYRGYVKMIQRDLIQIVDTVVPNDPEGAANVGTVRKILQSLGNKGVVENSMMQEVGEMLSEREAEHKAAIASPAESIYDDDDEEPGGEGRGPATKRKFDDAIIQQRMEEDRERHKRLRENIWAVGYPEWEGHNPEFEKAWDQTSDLNPDDYEIMREENQTLASSIA</sequence>
<evidence type="ECO:0000259" key="2">
    <source>
        <dbReference type="PROSITE" id="PS51391"/>
    </source>
</evidence>
<dbReference type="Pfam" id="PF12350">
    <property type="entry name" value="CTK3_C"/>
    <property type="match status" value="1"/>
</dbReference>
<evidence type="ECO:0000256" key="1">
    <source>
        <dbReference type="SAM" id="MobiDB-lite"/>
    </source>
</evidence>
<dbReference type="OrthoDB" id="21266at2759"/>
<proteinExistence type="predicted"/>
<dbReference type="GO" id="GO:0045943">
    <property type="term" value="P:positive regulation of transcription by RNA polymerase I"/>
    <property type="evidence" value="ECO:0007669"/>
    <property type="project" value="TreeGrafter"/>
</dbReference>
<dbReference type="Proteomes" id="UP000277580">
    <property type="component" value="Unassembled WGS sequence"/>
</dbReference>
<name>A0A3N4KSV5_9PEZI</name>
<dbReference type="InterPro" id="IPR024638">
    <property type="entry name" value="Ctk3_N"/>
</dbReference>
<feature type="domain" description="CID" evidence="2">
    <location>
        <begin position="6"/>
        <end position="143"/>
    </location>
</feature>
<keyword evidence="4" id="KW-1185">Reference proteome</keyword>
<reference evidence="3 4" key="1">
    <citation type="journal article" date="2018" name="Nat. Ecol. Evol.">
        <title>Pezizomycetes genomes reveal the molecular basis of ectomycorrhizal truffle lifestyle.</title>
        <authorList>
            <person name="Murat C."/>
            <person name="Payen T."/>
            <person name="Noel B."/>
            <person name="Kuo A."/>
            <person name="Morin E."/>
            <person name="Chen J."/>
            <person name="Kohler A."/>
            <person name="Krizsan K."/>
            <person name="Balestrini R."/>
            <person name="Da Silva C."/>
            <person name="Montanini B."/>
            <person name="Hainaut M."/>
            <person name="Levati E."/>
            <person name="Barry K.W."/>
            <person name="Belfiori B."/>
            <person name="Cichocki N."/>
            <person name="Clum A."/>
            <person name="Dockter R.B."/>
            <person name="Fauchery L."/>
            <person name="Guy J."/>
            <person name="Iotti M."/>
            <person name="Le Tacon F."/>
            <person name="Lindquist E.A."/>
            <person name="Lipzen A."/>
            <person name="Malagnac F."/>
            <person name="Mello A."/>
            <person name="Molinier V."/>
            <person name="Miyauchi S."/>
            <person name="Poulain J."/>
            <person name="Riccioni C."/>
            <person name="Rubini A."/>
            <person name="Sitrit Y."/>
            <person name="Splivallo R."/>
            <person name="Traeger S."/>
            <person name="Wang M."/>
            <person name="Zifcakova L."/>
            <person name="Wipf D."/>
            <person name="Zambonelli A."/>
            <person name="Paolocci F."/>
            <person name="Nowrousian M."/>
            <person name="Ottonello S."/>
            <person name="Baldrian P."/>
            <person name="Spatafora J.W."/>
            <person name="Henrissat B."/>
            <person name="Nagy L.G."/>
            <person name="Aury J.M."/>
            <person name="Wincker P."/>
            <person name="Grigoriev I.V."/>
            <person name="Bonfante P."/>
            <person name="Martin F.M."/>
        </authorList>
    </citation>
    <scope>NUCLEOTIDE SEQUENCE [LARGE SCALE GENOMIC DNA]</scope>
    <source>
        <strain evidence="3 4">CCBAS932</strain>
    </source>
</reference>
<dbReference type="Pfam" id="PF12243">
    <property type="entry name" value="CTK3"/>
    <property type="match status" value="1"/>
</dbReference>
<evidence type="ECO:0000313" key="3">
    <source>
        <dbReference type="EMBL" id="RPB13577.1"/>
    </source>
</evidence>
<gene>
    <name evidence="3" type="ORF">P167DRAFT_486013</name>
</gene>
<dbReference type="InterPro" id="IPR042326">
    <property type="entry name" value="Ctk3"/>
</dbReference>
<feature type="region of interest" description="Disordered" evidence="1">
    <location>
        <begin position="147"/>
        <end position="177"/>
    </location>
</feature>